<proteinExistence type="predicted"/>
<dbReference type="PANTHER" id="PTHR36837">
    <property type="entry name" value="POLY(3-HYDROXYALKANOATE) POLYMERASE SUBUNIT PHAC"/>
    <property type="match status" value="1"/>
</dbReference>
<evidence type="ECO:0000313" key="3">
    <source>
        <dbReference type="EMBL" id="UWZ82088.1"/>
    </source>
</evidence>
<accession>A0A9J7BH22</accession>
<dbReference type="KEGG" id="orp:MOP44_16075"/>
<dbReference type="InterPro" id="IPR000073">
    <property type="entry name" value="AB_hydrolase_1"/>
</dbReference>
<feature type="domain" description="AB hydrolase-1" evidence="1">
    <location>
        <begin position="109"/>
        <end position="350"/>
    </location>
</feature>
<dbReference type="Pfam" id="PF07167">
    <property type="entry name" value="PhaC_N"/>
    <property type="match status" value="1"/>
</dbReference>
<organism evidence="3 4">
    <name type="scientific">Occallatibacter riparius</name>
    <dbReference type="NCBI Taxonomy" id="1002689"/>
    <lineage>
        <taxon>Bacteria</taxon>
        <taxon>Pseudomonadati</taxon>
        <taxon>Acidobacteriota</taxon>
        <taxon>Terriglobia</taxon>
        <taxon>Terriglobales</taxon>
        <taxon>Acidobacteriaceae</taxon>
        <taxon>Occallatibacter</taxon>
    </lineage>
</organism>
<dbReference type="AlphaFoldDB" id="A0A9J7BH22"/>
<dbReference type="EMBL" id="CP093313">
    <property type="protein sequence ID" value="UWZ82088.1"/>
    <property type="molecule type" value="Genomic_DNA"/>
</dbReference>
<dbReference type="InterPro" id="IPR010941">
    <property type="entry name" value="PhaC_N"/>
</dbReference>
<feature type="domain" description="Poly-beta-hydroxybutyrate polymerase N-terminal" evidence="2">
    <location>
        <begin position="48"/>
        <end position="106"/>
    </location>
</feature>
<dbReference type="Proteomes" id="UP001059380">
    <property type="component" value="Chromosome"/>
</dbReference>
<keyword evidence="3" id="KW-0378">Hydrolase</keyword>
<dbReference type="SUPFAM" id="SSF53474">
    <property type="entry name" value="alpha/beta-Hydrolases"/>
    <property type="match status" value="1"/>
</dbReference>
<dbReference type="PANTHER" id="PTHR36837:SF2">
    <property type="entry name" value="POLY(3-HYDROXYALKANOATE) POLYMERASE SUBUNIT PHAC"/>
    <property type="match status" value="1"/>
</dbReference>
<dbReference type="Gene3D" id="3.40.50.1820">
    <property type="entry name" value="alpha/beta hydrolase"/>
    <property type="match status" value="1"/>
</dbReference>
<dbReference type="RefSeq" id="WP_260791165.1">
    <property type="nucleotide sequence ID" value="NZ_CP093313.1"/>
</dbReference>
<name>A0A9J7BH22_9BACT</name>
<reference evidence="3" key="1">
    <citation type="submission" date="2021-04" db="EMBL/GenBank/DDBJ databases">
        <title>Phylogenetic analysis of Acidobacteriaceae.</title>
        <authorList>
            <person name="Qiu L."/>
            <person name="Zhang Q."/>
        </authorList>
    </citation>
    <scope>NUCLEOTIDE SEQUENCE</scope>
    <source>
        <strain evidence="3">DSM 25168</strain>
    </source>
</reference>
<dbReference type="GO" id="GO:0042619">
    <property type="term" value="P:poly-hydroxybutyrate biosynthetic process"/>
    <property type="evidence" value="ECO:0007669"/>
    <property type="project" value="InterPro"/>
</dbReference>
<sequence>MKKAGELVDSHVADEKAATGGKSMMAELAAFEERMRRFSRVVNTKAAIAQSPKTQIWALNKAKLYRYDSPPEMRHRHRVPLLLVFAIMNRPYILDLRPGNSFVEFMVGRGYDVYLLDWGTPGIEDKNMKLEDYAVEYLPRAIRKVKQISGCNEFSMLGWCIGAILTTIYAAMHPDEGLRNLLLLTAPLDFTNRNGLTFAKWTDERYFDLEKVLAAYGNMPGEMIDYGAKALKPVENWVGNYCKLWDNLDDARTVTAWQAMNTWVTDNIPMAGAAYRQLITDFYRNNLLIQNKLKIRNEAVDLSRIHANLLTVIAEGDHITPPCQSEAIMHKVSSQDKQLYRIHGGHIGIMAGSAAHRTTWPHIETWLGERSK</sequence>
<evidence type="ECO:0000259" key="1">
    <source>
        <dbReference type="Pfam" id="PF00561"/>
    </source>
</evidence>
<dbReference type="Pfam" id="PF00561">
    <property type="entry name" value="Abhydrolase_1"/>
    <property type="match status" value="1"/>
</dbReference>
<gene>
    <name evidence="3" type="ORF">MOP44_16075</name>
</gene>
<dbReference type="InterPro" id="IPR029058">
    <property type="entry name" value="AB_hydrolase_fold"/>
</dbReference>
<keyword evidence="4" id="KW-1185">Reference proteome</keyword>
<dbReference type="InterPro" id="IPR051321">
    <property type="entry name" value="PHA/PHB_synthase"/>
</dbReference>
<dbReference type="GO" id="GO:0016787">
    <property type="term" value="F:hydrolase activity"/>
    <property type="evidence" value="ECO:0007669"/>
    <property type="project" value="UniProtKB-KW"/>
</dbReference>
<evidence type="ECO:0000313" key="4">
    <source>
        <dbReference type="Proteomes" id="UP001059380"/>
    </source>
</evidence>
<evidence type="ECO:0000259" key="2">
    <source>
        <dbReference type="Pfam" id="PF07167"/>
    </source>
</evidence>
<protein>
    <submittedName>
        <fullName evidence="3">Alpha/beta fold hydrolase</fullName>
    </submittedName>
</protein>